<comment type="caution">
    <text evidence="3">The sequence shown here is derived from an EMBL/GenBank/DDBJ whole genome shotgun (WGS) entry which is preliminary data.</text>
</comment>
<keyword evidence="4" id="KW-1185">Reference proteome</keyword>
<evidence type="ECO:0000313" key="3">
    <source>
        <dbReference type="EMBL" id="MBO8184162.1"/>
    </source>
</evidence>
<gene>
    <name evidence="3" type="ORF">JW592_01500</name>
</gene>
<feature type="region of interest" description="Disordered" evidence="1">
    <location>
        <begin position="1"/>
        <end position="73"/>
    </location>
</feature>
<reference evidence="3 4" key="1">
    <citation type="submission" date="2021-02" db="EMBL/GenBank/DDBJ databases">
        <title>Streptomyces spirodelae sp. nov., isolated from duckweed.</title>
        <authorList>
            <person name="Saimee Y."/>
            <person name="Duangmal K."/>
        </authorList>
    </citation>
    <scope>NUCLEOTIDE SEQUENCE [LARGE SCALE GENOMIC DNA]</scope>
    <source>
        <strain evidence="3 4">DW4-2</strain>
    </source>
</reference>
<feature type="compositionally biased region" description="Gly residues" evidence="1">
    <location>
        <begin position="248"/>
        <end position="261"/>
    </location>
</feature>
<feature type="transmembrane region" description="Helical" evidence="2">
    <location>
        <begin position="75"/>
        <end position="96"/>
    </location>
</feature>
<feature type="compositionally biased region" description="Basic residues" evidence="1">
    <location>
        <begin position="50"/>
        <end position="71"/>
    </location>
</feature>
<keyword evidence="2" id="KW-0812">Transmembrane</keyword>
<feature type="compositionally biased region" description="Low complexity" evidence="1">
    <location>
        <begin position="14"/>
        <end position="27"/>
    </location>
</feature>
<feature type="region of interest" description="Disordered" evidence="1">
    <location>
        <begin position="99"/>
        <end position="151"/>
    </location>
</feature>
<keyword evidence="2" id="KW-0472">Membrane</keyword>
<feature type="region of interest" description="Disordered" evidence="1">
    <location>
        <begin position="226"/>
        <end position="261"/>
    </location>
</feature>
<proteinExistence type="predicted"/>
<organism evidence="3 4">
    <name type="scientific">Streptomyces spirodelae</name>
    <dbReference type="NCBI Taxonomy" id="2812904"/>
    <lineage>
        <taxon>Bacteria</taxon>
        <taxon>Bacillati</taxon>
        <taxon>Actinomycetota</taxon>
        <taxon>Actinomycetes</taxon>
        <taxon>Kitasatosporales</taxon>
        <taxon>Streptomycetaceae</taxon>
        <taxon>Streptomyces</taxon>
    </lineage>
</organism>
<name>A0ABS3WMR6_9ACTN</name>
<evidence type="ECO:0008006" key="5">
    <source>
        <dbReference type="Google" id="ProtNLM"/>
    </source>
</evidence>
<dbReference type="RefSeq" id="WP_209262964.1">
    <property type="nucleotide sequence ID" value="NZ_JAFFZN010000001.1"/>
</dbReference>
<protein>
    <recommendedName>
        <fullName evidence="5">FlgD Ig-like domain-containing protein</fullName>
    </recommendedName>
</protein>
<accession>A0ABS3WMR6</accession>
<evidence type="ECO:0000256" key="2">
    <source>
        <dbReference type="SAM" id="Phobius"/>
    </source>
</evidence>
<evidence type="ECO:0000256" key="1">
    <source>
        <dbReference type="SAM" id="MobiDB-lite"/>
    </source>
</evidence>
<dbReference type="EMBL" id="JAFFZN010000001">
    <property type="protein sequence ID" value="MBO8184162.1"/>
    <property type="molecule type" value="Genomic_DNA"/>
</dbReference>
<keyword evidence="2" id="KW-1133">Transmembrane helix</keyword>
<sequence>MNVRQEPEEPGTQQPLDARLRAAAAAHQPDRARMLARIARAVEEPGASRQPHRGPRRGPRPTHRQRPRTRTWPRVAAAAGALVVVLALGGTTALWAQHPDRSAAGDGRPPTVRTSTEPAPSAGQPRTGRPPAVAGPLRSSGALDPGGNDYWSQTEVTVRTEEPLSALTVELRLAERTPLTSTGSWRTRPPGDFEEDVRHENGALIYRWTLKKGRTVPPGRHVFAGQYDHGSGKRSSADDGYTVSATAGGRGYTVGGGITAG</sequence>
<evidence type="ECO:0000313" key="4">
    <source>
        <dbReference type="Proteomes" id="UP001518976"/>
    </source>
</evidence>
<dbReference type="Proteomes" id="UP001518976">
    <property type="component" value="Unassembled WGS sequence"/>
</dbReference>